<evidence type="ECO:0000256" key="5">
    <source>
        <dbReference type="ARBA" id="ARBA00022692"/>
    </source>
</evidence>
<keyword evidence="6 11" id="KW-0732">Signal</keyword>
<keyword evidence="3" id="KW-0813">Transport</keyword>
<dbReference type="Proteomes" id="UP000472580">
    <property type="component" value="Unassembled WGS sequence"/>
</dbReference>
<dbReference type="GO" id="GO:0009279">
    <property type="term" value="C:cell outer membrane"/>
    <property type="evidence" value="ECO:0007669"/>
    <property type="project" value="UniProtKB-SubCell"/>
</dbReference>
<evidence type="ECO:0000256" key="8">
    <source>
        <dbReference type="ARBA" id="ARBA00023114"/>
    </source>
</evidence>
<dbReference type="GO" id="GO:0006811">
    <property type="term" value="P:monoatomic ion transport"/>
    <property type="evidence" value="ECO:0007669"/>
    <property type="project" value="UniProtKB-KW"/>
</dbReference>
<feature type="signal peptide" evidence="11">
    <location>
        <begin position="1"/>
        <end position="22"/>
    </location>
</feature>
<dbReference type="RefSeq" id="WP_160335578.1">
    <property type="nucleotide sequence ID" value="NZ_CALPCR010000006.1"/>
</dbReference>
<evidence type="ECO:0000256" key="7">
    <source>
        <dbReference type="ARBA" id="ARBA00023065"/>
    </source>
</evidence>
<evidence type="ECO:0000256" key="6">
    <source>
        <dbReference type="ARBA" id="ARBA00022729"/>
    </source>
</evidence>
<keyword evidence="5" id="KW-0812">Transmembrane</keyword>
<dbReference type="Pfam" id="PF13609">
    <property type="entry name" value="Porin_4"/>
    <property type="match status" value="1"/>
</dbReference>
<comment type="caution">
    <text evidence="13">The sequence shown here is derived from an EMBL/GenBank/DDBJ whole genome shotgun (WGS) entry which is preliminary data.</text>
</comment>
<evidence type="ECO:0000256" key="11">
    <source>
        <dbReference type="SAM" id="SignalP"/>
    </source>
</evidence>
<evidence type="ECO:0000313" key="13">
    <source>
        <dbReference type="EMBL" id="MVX57151.1"/>
    </source>
</evidence>
<dbReference type="AlphaFoldDB" id="A0A6L6YNY2"/>
<comment type="subcellular location">
    <subcellularLocation>
        <location evidence="1">Cell outer membrane</location>
        <topology evidence="1">Multi-pass membrane protein</topology>
    </subcellularLocation>
</comment>
<dbReference type="Gene3D" id="2.40.160.10">
    <property type="entry name" value="Porin"/>
    <property type="match status" value="1"/>
</dbReference>
<protein>
    <submittedName>
        <fullName evidence="13">Porin</fullName>
    </submittedName>
</protein>
<dbReference type="GO" id="GO:0015288">
    <property type="term" value="F:porin activity"/>
    <property type="evidence" value="ECO:0007669"/>
    <property type="project" value="UniProtKB-KW"/>
</dbReference>
<gene>
    <name evidence="13" type="ORF">E5987_08010</name>
</gene>
<keyword evidence="9" id="KW-0472">Membrane</keyword>
<evidence type="ECO:0000256" key="1">
    <source>
        <dbReference type="ARBA" id="ARBA00004571"/>
    </source>
</evidence>
<keyword evidence="10" id="KW-0998">Cell outer membrane</keyword>
<keyword evidence="8" id="KW-0626">Porin</keyword>
<dbReference type="GO" id="GO:0046930">
    <property type="term" value="C:pore complex"/>
    <property type="evidence" value="ECO:0007669"/>
    <property type="project" value="UniProtKB-KW"/>
</dbReference>
<dbReference type="EMBL" id="WSRP01000023">
    <property type="protein sequence ID" value="MVX57151.1"/>
    <property type="molecule type" value="Genomic_DNA"/>
</dbReference>
<dbReference type="PANTHER" id="PTHR34501:SF9">
    <property type="entry name" value="MAJOR OUTER MEMBRANE PROTEIN P.IA"/>
    <property type="match status" value="1"/>
</dbReference>
<dbReference type="CDD" id="cd00342">
    <property type="entry name" value="gram_neg_porins"/>
    <property type="match status" value="1"/>
</dbReference>
<evidence type="ECO:0000259" key="12">
    <source>
        <dbReference type="Pfam" id="PF13609"/>
    </source>
</evidence>
<evidence type="ECO:0000313" key="14">
    <source>
        <dbReference type="Proteomes" id="UP000472580"/>
    </source>
</evidence>
<proteinExistence type="predicted"/>
<feature type="domain" description="Porin" evidence="12">
    <location>
        <begin position="12"/>
        <end position="335"/>
    </location>
</feature>
<keyword evidence="7" id="KW-0406">Ion transport</keyword>
<sequence>MKKSHIFLLSSAALLSMSSAWAGPIMIYGRIDTGIAYNNYGGDTHKDNTISMNSGLNTASRIGIRGSEEITSDFSVGFRLENRFDSTTGELKGGSSGNKLFEGCSYLSMTSKKFGELSAGRISGIVSGSGAYDLEFFMDSFGGGTYGTGLAPVKSSRIDNMFTYRSPMLSGVQATLQYSMKTESSEEGNEATSEVDRFYAGGLRYNLGKLNLIAAYEETDWGSKQKAKATTSKKIVTLGGSYRWEPVTVYLQAQYFNGVNKLDGFSSAGNIKGYGLYGGTQFWFGLSSWQSMVYYRDYKVDTDNGIKNHSASMIGFATKYLYRPSKSVDIYIGGGISRWDGQNKSTKKFTKDHAFNIITGVTKYF</sequence>
<comment type="subunit">
    <text evidence="2">Homotrimer.</text>
</comment>
<name>A0A6L6YNY2_9BURK</name>
<dbReference type="SUPFAM" id="SSF56935">
    <property type="entry name" value="Porins"/>
    <property type="match status" value="1"/>
</dbReference>
<feature type="chain" id="PRO_5026777801" evidence="11">
    <location>
        <begin position="23"/>
        <end position="365"/>
    </location>
</feature>
<organism evidence="13 14">
    <name type="scientific">Parasutterella muris</name>
    <dbReference type="NCBI Taxonomy" id="2565572"/>
    <lineage>
        <taxon>Bacteria</taxon>
        <taxon>Pseudomonadati</taxon>
        <taxon>Pseudomonadota</taxon>
        <taxon>Betaproteobacteria</taxon>
        <taxon>Burkholderiales</taxon>
        <taxon>Sutterellaceae</taxon>
        <taxon>Parasutterella</taxon>
    </lineage>
</organism>
<reference evidence="13 14" key="1">
    <citation type="submission" date="2019-12" db="EMBL/GenBank/DDBJ databases">
        <title>Microbes associate with the intestines of laboratory mice.</title>
        <authorList>
            <person name="Navarre W."/>
            <person name="Wong E."/>
        </authorList>
    </citation>
    <scope>NUCLEOTIDE SEQUENCE [LARGE SCALE GENOMIC DNA]</scope>
    <source>
        <strain evidence="13 14">NM82_D38</strain>
    </source>
</reference>
<accession>A0A6L6YNY2</accession>
<evidence type="ECO:0000256" key="3">
    <source>
        <dbReference type="ARBA" id="ARBA00022448"/>
    </source>
</evidence>
<evidence type="ECO:0000256" key="10">
    <source>
        <dbReference type="ARBA" id="ARBA00023237"/>
    </source>
</evidence>
<keyword evidence="14" id="KW-1185">Reference proteome</keyword>
<evidence type="ECO:0000256" key="4">
    <source>
        <dbReference type="ARBA" id="ARBA00022452"/>
    </source>
</evidence>
<dbReference type="OrthoDB" id="8952625at2"/>
<keyword evidence="4" id="KW-1134">Transmembrane beta strand</keyword>
<dbReference type="InterPro" id="IPR033900">
    <property type="entry name" value="Gram_neg_porin_domain"/>
</dbReference>
<dbReference type="InterPro" id="IPR050298">
    <property type="entry name" value="Gram-neg_bact_OMP"/>
</dbReference>
<evidence type="ECO:0000256" key="9">
    <source>
        <dbReference type="ARBA" id="ARBA00023136"/>
    </source>
</evidence>
<dbReference type="PANTHER" id="PTHR34501">
    <property type="entry name" value="PROTEIN YDDL-RELATED"/>
    <property type="match status" value="1"/>
</dbReference>
<evidence type="ECO:0000256" key="2">
    <source>
        <dbReference type="ARBA" id="ARBA00011233"/>
    </source>
</evidence>
<dbReference type="InterPro" id="IPR023614">
    <property type="entry name" value="Porin_dom_sf"/>
</dbReference>